<dbReference type="AlphaFoldDB" id="A0A512ASR8"/>
<dbReference type="RefSeq" id="WP_146894802.1">
    <property type="nucleotide sequence ID" value="NZ_BJYS01000002.1"/>
</dbReference>
<sequence length="113" mass="12383">MKRLLFLQVLIILIFTGCDRLGIEPGVSDCIVKSTKKLNKESPCDKGASVKEYKFQNKIVYVLSPGNCMSDSGAKVVDAECNQIGYLGGLTGNTKIDGIEFSTATFIRTIWDN</sequence>
<dbReference type="Pfam" id="PF22311">
    <property type="entry name" value="DUF6970"/>
    <property type="match status" value="1"/>
</dbReference>
<accession>A0A512ASR8</accession>
<gene>
    <name evidence="2" type="ORF">AAE02nite_04180</name>
</gene>
<comment type="caution">
    <text evidence="2">The sequence shown here is derived from an EMBL/GenBank/DDBJ whole genome shotgun (WGS) entry which is preliminary data.</text>
</comment>
<keyword evidence="3" id="KW-1185">Reference proteome</keyword>
<proteinExistence type="predicted"/>
<dbReference type="PROSITE" id="PS51257">
    <property type="entry name" value="PROKAR_LIPOPROTEIN"/>
    <property type="match status" value="1"/>
</dbReference>
<dbReference type="EMBL" id="BJYS01000002">
    <property type="protein sequence ID" value="GEO02754.1"/>
    <property type="molecule type" value="Genomic_DNA"/>
</dbReference>
<dbReference type="InterPro" id="IPR054243">
    <property type="entry name" value="DUF6970"/>
</dbReference>
<feature type="domain" description="DUF6970" evidence="1">
    <location>
        <begin position="37"/>
        <end position="112"/>
    </location>
</feature>
<protein>
    <recommendedName>
        <fullName evidence="1">DUF6970 domain-containing protein</fullName>
    </recommendedName>
</protein>
<dbReference type="Proteomes" id="UP000321532">
    <property type="component" value="Unassembled WGS sequence"/>
</dbReference>
<reference evidence="2 3" key="1">
    <citation type="submission" date="2019-07" db="EMBL/GenBank/DDBJ databases">
        <title>Whole genome shotgun sequence of Adhaeribacter aerolatus NBRC 106133.</title>
        <authorList>
            <person name="Hosoyama A."/>
            <person name="Uohara A."/>
            <person name="Ohji S."/>
            <person name="Ichikawa N."/>
        </authorList>
    </citation>
    <scope>NUCLEOTIDE SEQUENCE [LARGE SCALE GENOMIC DNA]</scope>
    <source>
        <strain evidence="2 3">NBRC 106133</strain>
    </source>
</reference>
<evidence type="ECO:0000259" key="1">
    <source>
        <dbReference type="Pfam" id="PF22311"/>
    </source>
</evidence>
<name>A0A512ASR8_9BACT</name>
<dbReference type="OrthoDB" id="882573at2"/>
<evidence type="ECO:0000313" key="3">
    <source>
        <dbReference type="Proteomes" id="UP000321532"/>
    </source>
</evidence>
<organism evidence="2 3">
    <name type="scientific">Adhaeribacter aerolatus</name>
    <dbReference type="NCBI Taxonomy" id="670289"/>
    <lineage>
        <taxon>Bacteria</taxon>
        <taxon>Pseudomonadati</taxon>
        <taxon>Bacteroidota</taxon>
        <taxon>Cytophagia</taxon>
        <taxon>Cytophagales</taxon>
        <taxon>Hymenobacteraceae</taxon>
        <taxon>Adhaeribacter</taxon>
    </lineage>
</organism>
<evidence type="ECO:0000313" key="2">
    <source>
        <dbReference type="EMBL" id="GEO02754.1"/>
    </source>
</evidence>